<dbReference type="AlphaFoldDB" id="A0A552UFB9"/>
<dbReference type="RefSeq" id="WP_143554459.1">
    <property type="nucleotide sequence ID" value="NZ_VJWA01000001.1"/>
</dbReference>
<keyword evidence="2" id="KW-1185">Reference proteome</keyword>
<evidence type="ECO:0000313" key="2">
    <source>
        <dbReference type="Proteomes" id="UP000317894"/>
    </source>
</evidence>
<proteinExistence type="predicted"/>
<protein>
    <submittedName>
        <fullName evidence="1">Uncharacterized protein</fullName>
    </submittedName>
</protein>
<reference evidence="1 2" key="1">
    <citation type="submission" date="2019-07" db="EMBL/GenBank/DDBJ databases">
        <title>Novel species isolated from glacier.</title>
        <authorList>
            <person name="Liu Q."/>
            <person name="Xin Y.-H."/>
        </authorList>
    </citation>
    <scope>NUCLEOTIDE SEQUENCE [LARGE SCALE GENOMIC DNA]</scope>
    <source>
        <strain evidence="1 2">LB1R16</strain>
    </source>
</reference>
<dbReference type="EMBL" id="VJWA01000001">
    <property type="protein sequence ID" value="TRW16915.1"/>
    <property type="molecule type" value="Genomic_DNA"/>
</dbReference>
<organism evidence="1 2">
    <name type="scientific">Glacieibacterium frigidum</name>
    <dbReference type="NCBI Taxonomy" id="2593303"/>
    <lineage>
        <taxon>Bacteria</taxon>
        <taxon>Pseudomonadati</taxon>
        <taxon>Pseudomonadota</taxon>
        <taxon>Alphaproteobacteria</taxon>
        <taxon>Sphingomonadales</taxon>
        <taxon>Sphingosinicellaceae</taxon>
        <taxon>Glacieibacterium</taxon>
    </lineage>
</organism>
<dbReference type="OrthoDB" id="7584696at2"/>
<sequence>MASVPASAAAGSIYFHKAGVDRATFISGAEVCEGLAGGVVVRPQTSYSADPIAAGVGGLLGGIAASRQRRAVVDSILRTCMADRGYRRVESSTLRKELARLDSGARLDRMHALATAADPDGVVLPR</sequence>
<comment type="caution">
    <text evidence="1">The sequence shown here is derived from an EMBL/GenBank/DDBJ whole genome shotgun (WGS) entry which is preliminary data.</text>
</comment>
<evidence type="ECO:0000313" key="1">
    <source>
        <dbReference type="EMBL" id="TRW16915.1"/>
    </source>
</evidence>
<name>A0A552UFB9_9SPHN</name>
<accession>A0A552UFB9</accession>
<dbReference type="Proteomes" id="UP000317894">
    <property type="component" value="Unassembled WGS sequence"/>
</dbReference>
<gene>
    <name evidence="1" type="ORF">FMM06_01520</name>
</gene>